<accession>A0A6G1SBR2</accession>
<evidence type="ECO:0000256" key="11">
    <source>
        <dbReference type="ARBA" id="ARBA00047978"/>
    </source>
</evidence>
<dbReference type="EMBL" id="GGYP01002589">
    <property type="protein sequence ID" value="MDE47360.1"/>
    <property type="molecule type" value="Transcribed_RNA"/>
</dbReference>
<dbReference type="PANTHER" id="PTHR13906">
    <property type="entry name" value="PORCUPINE"/>
    <property type="match status" value="1"/>
</dbReference>
<evidence type="ECO:0000256" key="9">
    <source>
        <dbReference type="ARBA" id="ARBA00038867"/>
    </source>
</evidence>
<dbReference type="GO" id="GO:0016020">
    <property type="term" value="C:membrane"/>
    <property type="evidence" value="ECO:0007669"/>
    <property type="project" value="UniProtKB-SubCell"/>
</dbReference>
<evidence type="ECO:0000256" key="1">
    <source>
        <dbReference type="ARBA" id="ARBA00004141"/>
    </source>
</evidence>
<keyword evidence="3" id="KW-0879">Wnt signaling pathway</keyword>
<dbReference type="GO" id="GO:0016055">
    <property type="term" value="P:Wnt signaling pathway"/>
    <property type="evidence" value="ECO:0007669"/>
    <property type="project" value="UniProtKB-KW"/>
</dbReference>
<dbReference type="GO" id="GO:0030258">
    <property type="term" value="P:lipid modification"/>
    <property type="evidence" value="ECO:0007669"/>
    <property type="project" value="TreeGrafter"/>
</dbReference>
<keyword evidence="4" id="KW-0812">Transmembrane</keyword>
<dbReference type="InterPro" id="IPR004299">
    <property type="entry name" value="MBOAT_fam"/>
</dbReference>
<organism evidence="12">
    <name type="scientific">Aceria tosichella</name>
    <name type="common">wheat curl mite</name>
    <dbReference type="NCBI Taxonomy" id="561515"/>
    <lineage>
        <taxon>Eukaryota</taxon>
        <taxon>Metazoa</taxon>
        <taxon>Ecdysozoa</taxon>
        <taxon>Arthropoda</taxon>
        <taxon>Chelicerata</taxon>
        <taxon>Arachnida</taxon>
        <taxon>Acari</taxon>
        <taxon>Acariformes</taxon>
        <taxon>Trombidiformes</taxon>
        <taxon>Prostigmata</taxon>
        <taxon>Eupodina</taxon>
        <taxon>Eriophyoidea</taxon>
        <taxon>Eriophyidae</taxon>
        <taxon>Eriophyinae</taxon>
        <taxon>Aceriini</taxon>
        <taxon>Aceria</taxon>
    </lineage>
</organism>
<comment type="catalytic activity">
    <reaction evidence="11">
        <text>[Wnt protein]-L-serine + (9Z)-hexadecenoyl-CoA = [Wnt protein]-O-(9Z)-hexadecenoyl-L-serine + CoA</text>
        <dbReference type="Rhea" id="RHEA:45336"/>
        <dbReference type="Rhea" id="RHEA-COMP:11170"/>
        <dbReference type="Rhea" id="RHEA-COMP:11171"/>
        <dbReference type="ChEBI" id="CHEBI:29999"/>
        <dbReference type="ChEBI" id="CHEBI:57287"/>
        <dbReference type="ChEBI" id="CHEBI:61540"/>
        <dbReference type="ChEBI" id="CHEBI:85189"/>
        <dbReference type="EC" id="2.3.1.250"/>
    </reaction>
</comment>
<dbReference type="GO" id="GO:0017147">
    <property type="term" value="F:Wnt-protein binding"/>
    <property type="evidence" value="ECO:0007669"/>
    <property type="project" value="TreeGrafter"/>
</dbReference>
<comment type="similarity">
    <text evidence="8">Belongs to the membrane-bound acyltransferase family. Porcupine subfamily.</text>
</comment>
<gene>
    <name evidence="12" type="primary">por</name>
    <name evidence="12" type="ORF">g.17842</name>
</gene>
<dbReference type="EC" id="2.3.1.250" evidence="9"/>
<dbReference type="AlphaFoldDB" id="A0A6G1SBR2"/>
<comment type="subcellular location">
    <subcellularLocation>
        <location evidence="1">Membrane</location>
        <topology evidence="1">Multi-pass membrane protein</topology>
    </subcellularLocation>
</comment>
<dbReference type="InterPro" id="IPR049941">
    <property type="entry name" value="LPLAT_7/PORCN-like"/>
</dbReference>
<sequence>MNDATKSVPTDVSMDNFDFDDSRLVPDSDLDYSYEDVSAMYEVFRQPSHPLIYFGLKLIWGPLNILIDYREIIVIALAARLITSMLEISSFPSKKILKQLALIMLGIYQIDRYLRRSCPDLPFNTTRGMIYTLALTYASYSAVTNRFRTLLTKAKIRNQTVICTISLHFVAFAPLLYNEYRVEFGKHNKQYCFLRALFMSMAMKLISLTTVVDRHKSPLSLLAYLIHPASTVMGVWHPYEAHNSTELLHRESHWLTSITHFGRQLLKIVLVLLISANVSELVDYIDSTTLSYEFKLVIRIYLIALEFRFSHYFSCYLASSFLSPFKHHESDHGELCDMMKVEWPRSLVDVVTQWNILMHLWLKRYIFKRVMRYSNTGLAIMSTYLVSSILHGFKFHIWSVLLTLGLLTWTEYNLRLKLANSLNACVEAQPCRYKRNLRTGRWKCIKGHSLNPDNSFLVKLTNVIFKLNAMMQLAYLGYIFVGNTDEATYLDAIQRWSSIYFYGHWMGLITLLISLAI</sequence>
<evidence type="ECO:0000256" key="8">
    <source>
        <dbReference type="ARBA" id="ARBA00038269"/>
    </source>
</evidence>
<reference evidence="12" key="1">
    <citation type="submission" date="2018-10" db="EMBL/GenBank/DDBJ databases">
        <title>Transcriptome assembly of Aceria tosichella (Wheat curl mite) Type 2.</title>
        <authorList>
            <person name="Scully E.D."/>
            <person name="Geib S.M."/>
            <person name="Palmer N.A."/>
            <person name="Gupta A.K."/>
            <person name="Sarath G."/>
            <person name="Tatineni S."/>
        </authorList>
    </citation>
    <scope>NUCLEOTIDE SEQUENCE</scope>
    <source>
        <strain evidence="12">LincolnNE</strain>
    </source>
</reference>
<evidence type="ECO:0000256" key="7">
    <source>
        <dbReference type="ARBA" id="ARBA00023315"/>
    </source>
</evidence>
<keyword evidence="2 12" id="KW-0808">Transferase</keyword>
<protein>
    <recommendedName>
        <fullName evidence="10">Protein-serine O-palmitoleoyltransferase porcupine</fullName>
        <ecNumber evidence="9">2.3.1.250</ecNumber>
    </recommendedName>
</protein>
<evidence type="ECO:0000313" key="12">
    <source>
        <dbReference type="EMBL" id="MDE47360.1"/>
    </source>
</evidence>
<evidence type="ECO:0000256" key="4">
    <source>
        <dbReference type="ARBA" id="ARBA00022692"/>
    </source>
</evidence>
<keyword evidence="6" id="KW-0472">Membrane</keyword>
<dbReference type="Pfam" id="PF03062">
    <property type="entry name" value="MBOAT"/>
    <property type="match status" value="1"/>
</dbReference>
<proteinExistence type="inferred from homology"/>
<keyword evidence="7" id="KW-0012">Acyltransferase</keyword>
<name>A0A6G1SBR2_9ACAR</name>
<keyword evidence="5" id="KW-1133">Transmembrane helix</keyword>
<dbReference type="GO" id="GO:0005783">
    <property type="term" value="C:endoplasmic reticulum"/>
    <property type="evidence" value="ECO:0007669"/>
    <property type="project" value="TreeGrafter"/>
</dbReference>
<evidence type="ECO:0000256" key="5">
    <source>
        <dbReference type="ARBA" id="ARBA00022989"/>
    </source>
</evidence>
<dbReference type="GO" id="GO:0061355">
    <property type="term" value="P:Wnt protein secretion"/>
    <property type="evidence" value="ECO:0007669"/>
    <property type="project" value="TreeGrafter"/>
</dbReference>
<dbReference type="GO" id="GO:1990698">
    <property type="term" value="F:palmitoleoyltransferase activity"/>
    <property type="evidence" value="ECO:0007669"/>
    <property type="project" value="UniProtKB-EC"/>
</dbReference>
<evidence type="ECO:0000256" key="10">
    <source>
        <dbReference type="ARBA" id="ARBA00040371"/>
    </source>
</evidence>
<dbReference type="PANTHER" id="PTHR13906:SF12">
    <property type="entry name" value="PROTEIN-SERINE O-PALMITOLEOYLTRANSFERASE PORCUPINE"/>
    <property type="match status" value="1"/>
</dbReference>
<evidence type="ECO:0000256" key="2">
    <source>
        <dbReference type="ARBA" id="ARBA00022679"/>
    </source>
</evidence>
<evidence type="ECO:0000256" key="6">
    <source>
        <dbReference type="ARBA" id="ARBA00023136"/>
    </source>
</evidence>
<evidence type="ECO:0000256" key="3">
    <source>
        <dbReference type="ARBA" id="ARBA00022687"/>
    </source>
</evidence>